<accession>A0A8S5RWA4</accession>
<name>A0A8S5RWA4_9CAUD</name>
<dbReference type="EMBL" id="BK032497">
    <property type="protein sequence ID" value="DAF42839.1"/>
    <property type="molecule type" value="Genomic_DNA"/>
</dbReference>
<evidence type="ECO:0000313" key="1">
    <source>
        <dbReference type="EMBL" id="DAF42839.1"/>
    </source>
</evidence>
<reference evidence="1" key="1">
    <citation type="journal article" date="2021" name="Proc. Natl. Acad. Sci. U.S.A.">
        <title>A Catalog of Tens of Thousands of Viruses from Human Metagenomes Reveals Hidden Associations with Chronic Diseases.</title>
        <authorList>
            <person name="Tisza M.J."/>
            <person name="Buck C.B."/>
        </authorList>
    </citation>
    <scope>NUCLEOTIDE SEQUENCE</scope>
    <source>
        <strain evidence="1">CtHip2</strain>
    </source>
</reference>
<organism evidence="1">
    <name type="scientific">Siphoviridae sp. ctHip2</name>
    <dbReference type="NCBI Taxonomy" id="2827830"/>
    <lineage>
        <taxon>Viruses</taxon>
        <taxon>Duplodnaviria</taxon>
        <taxon>Heunggongvirae</taxon>
        <taxon>Uroviricota</taxon>
        <taxon>Caudoviricetes</taxon>
    </lineage>
</organism>
<sequence>MAKENIYQVTKNIYGMARTRTYTLEGTLKELIEATRYTFEVGYSYNRKINLHPKTIKSFISNYEKALEEQQNCPVSVSYVEL</sequence>
<proteinExistence type="predicted"/>
<protein>
    <submittedName>
        <fullName evidence="1">Uncharacterized protein</fullName>
    </submittedName>
</protein>